<accession>A0A382YN85</accession>
<evidence type="ECO:0000313" key="1">
    <source>
        <dbReference type="EMBL" id="SVD84530.1"/>
    </source>
</evidence>
<gene>
    <name evidence="1" type="ORF">METZ01_LOCUS437384</name>
</gene>
<reference evidence="1" key="1">
    <citation type="submission" date="2018-05" db="EMBL/GenBank/DDBJ databases">
        <authorList>
            <person name="Lanie J.A."/>
            <person name="Ng W.-L."/>
            <person name="Kazmierczak K.M."/>
            <person name="Andrzejewski T.M."/>
            <person name="Davidsen T.M."/>
            <person name="Wayne K.J."/>
            <person name="Tettelin H."/>
            <person name="Glass J.I."/>
            <person name="Rusch D."/>
            <person name="Podicherti R."/>
            <person name="Tsui H.-C.T."/>
            <person name="Winkler M.E."/>
        </authorList>
    </citation>
    <scope>NUCLEOTIDE SEQUENCE</scope>
</reference>
<name>A0A382YN85_9ZZZZ</name>
<dbReference type="EMBL" id="UINC01177089">
    <property type="protein sequence ID" value="SVD84530.1"/>
    <property type="molecule type" value="Genomic_DNA"/>
</dbReference>
<protein>
    <submittedName>
        <fullName evidence="1">Uncharacterized protein</fullName>
    </submittedName>
</protein>
<organism evidence="1">
    <name type="scientific">marine metagenome</name>
    <dbReference type="NCBI Taxonomy" id="408172"/>
    <lineage>
        <taxon>unclassified sequences</taxon>
        <taxon>metagenomes</taxon>
        <taxon>ecological metagenomes</taxon>
    </lineage>
</organism>
<proteinExistence type="predicted"/>
<dbReference type="AlphaFoldDB" id="A0A382YN85"/>
<sequence length="44" mass="5046">MEIESEALEDIELGIHFINDTLEKIEKLLEKTVSLLEDIKSNTT</sequence>